<dbReference type="AlphaFoldDB" id="A0A1N6S764"/>
<dbReference type="RefSeq" id="WP_076426348.1">
    <property type="nucleotide sequence ID" value="NZ_FTMP01000003.1"/>
</dbReference>
<organism evidence="1 2">
    <name type="scientific">Aquipseudomonas alcaligenes</name>
    <name type="common">Pseudomonas alcaligenes</name>
    <dbReference type="NCBI Taxonomy" id="43263"/>
    <lineage>
        <taxon>Bacteria</taxon>
        <taxon>Pseudomonadati</taxon>
        <taxon>Pseudomonadota</taxon>
        <taxon>Gammaproteobacteria</taxon>
        <taxon>Pseudomonadales</taxon>
        <taxon>Pseudomonadaceae</taxon>
        <taxon>Aquipseudomonas</taxon>
    </lineage>
</organism>
<gene>
    <name evidence="1" type="ORF">SAMN05878282_103402</name>
</gene>
<accession>A0A1N6S764</accession>
<name>A0A1N6S764_AQUAC</name>
<evidence type="ECO:0000313" key="2">
    <source>
        <dbReference type="Proteomes" id="UP000185841"/>
    </source>
</evidence>
<reference evidence="1 2" key="1">
    <citation type="submission" date="2017-01" db="EMBL/GenBank/DDBJ databases">
        <authorList>
            <person name="Mah S.A."/>
            <person name="Swanson W.J."/>
            <person name="Moy G.W."/>
            <person name="Vacquier V.D."/>
        </authorList>
    </citation>
    <scope>NUCLEOTIDE SEQUENCE [LARGE SCALE GENOMIC DNA]</scope>
    <source>
        <strain evidence="1 2">RU36E</strain>
    </source>
</reference>
<protein>
    <submittedName>
        <fullName evidence="1">Uncharacterized protein</fullName>
    </submittedName>
</protein>
<evidence type="ECO:0000313" key="1">
    <source>
        <dbReference type="EMBL" id="SIQ36929.1"/>
    </source>
</evidence>
<dbReference type="Proteomes" id="UP000185841">
    <property type="component" value="Unassembled WGS sequence"/>
</dbReference>
<proteinExistence type="predicted"/>
<dbReference type="EMBL" id="FTMP01000003">
    <property type="protein sequence ID" value="SIQ36929.1"/>
    <property type="molecule type" value="Genomic_DNA"/>
</dbReference>
<sequence length="67" mass="7190">MGNKLVRQGLARRVARQFAAAQVLDAEAAAQAFAEEALTAEERLAAHAELRRIARALIGPNTEDHPG</sequence>